<evidence type="ECO:0000313" key="3">
    <source>
        <dbReference type="Proteomes" id="UP000222542"/>
    </source>
</evidence>
<dbReference type="AlphaFoldDB" id="A0A2G2ZVL5"/>
<dbReference type="InterPro" id="IPR036962">
    <property type="entry name" value="Glyco_hydro_3_N_sf"/>
</dbReference>
<accession>A0A2G2ZVL5</accession>
<dbReference type="InterPro" id="IPR017853">
    <property type="entry name" value="GH"/>
</dbReference>
<dbReference type="Gene3D" id="3.20.20.300">
    <property type="entry name" value="Glycoside hydrolase, family 3, N-terminal domain"/>
    <property type="match status" value="1"/>
</dbReference>
<keyword evidence="1" id="KW-0378">Hydrolase</keyword>
<dbReference type="GO" id="GO:0008422">
    <property type="term" value="F:beta-glucosidase activity"/>
    <property type="evidence" value="ECO:0000318"/>
    <property type="project" value="GO_Central"/>
</dbReference>
<dbReference type="SUPFAM" id="SSF51445">
    <property type="entry name" value="(Trans)glycosidases"/>
    <property type="match status" value="1"/>
</dbReference>
<protein>
    <submittedName>
        <fullName evidence="2">Uncharacterized protein</fullName>
    </submittedName>
</protein>
<evidence type="ECO:0000313" key="2">
    <source>
        <dbReference type="EMBL" id="PHT86001.1"/>
    </source>
</evidence>
<sequence>MPMISVSAVKASKKSDPYLDRATRMVEVTLQQGWNQTCLYVSMWVQSLFHCCFSCLGKATELLCCNDISSHSHSYSDFILIYFKVMVSFGYELFFTELLSLVESGEILMTRIDNDVERVLRVKFVTGLFEHSFTDRSLIDLVGCKSTTSSHIGEQSHNMNKTVKKILIAKTHADDLVYQCGGWTATWIGLSGRITVASVGLAALLVPHGTVLRVVHRLIIEGPAIQPGYWAFNSAIKDFKSNIIFSNSLLDRWSGGSVLENVAETIVALITEKGVQNEERDEENVEDIDLT</sequence>
<reference evidence="2 3" key="2">
    <citation type="journal article" date="2017" name="Genome Biol.">
        <title>New reference genome sequences of hot pepper reveal the massive evolution of plant disease-resistance genes by retroduplication.</title>
        <authorList>
            <person name="Kim S."/>
            <person name="Park J."/>
            <person name="Yeom S.I."/>
            <person name="Kim Y.M."/>
            <person name="Seo E."/>
            <person name="Kim K.T."/>
            <person name="Kim M.S."/>
            <person name="Lee J.M."/>
            <person name="Cheong K."/>
            <person name="Shin H.S."/>
            <person name="Kim S.B."/>
            <person name="Han K."/>
            <person name="Lee J."/>
            <person name="Park M."/>
            <person name="Lee H.A."/>
            <person name="Lee H.Y."/>
            <person name="Lee Y."/>
            <person name="Oh S."/>
            <person name="Lee J.H."/>
            <person name="Choi E."/>
            <person name="Choi E."/>
            <person name="Lee S.E."/>
            <person name="Jeon J."/>
            <person name="Kim H."/>
            <person name="Choi G."/>
            <person name="Song H."/>
            <person name="Lee J."/>
            <person name="Lee S.C."/>
            <person name="Kwon J.K."/>
            <person name="Lee H.Y."/>
            <person name="Koo N."/>
            <person name="Hong Y."/>
            <person name="Kim R.W."/>
            <person name="Kang W.H."/>
            <person name="Huh J.H."/>
            <person name="Kang B.C."/>
            <person name="Yang T.J."/>
            <person name="Lee Y.H."/>
            <person name="Bennetzen J.L."/>
            <person name="Choi D."/>
        </authorList>
    </citation>
    <scope>NUCLEOTIDE SEQUENCE [LARGE SCALE GENOMIC DNA]</scope>
    <source>
        <strain evidence="3">cv. CM334</strain>
    </source>
</reference>
<gene>
    <name evidence="2" type="ORF">T459_08107</name>
</gene>
<comment type="caution">
    <text evidence="2">The sequence shown here is derived from an EMBL/GenBank/DDBJ whole genome shotgun (WGS) entry which is preliminary data.</text>
</comment>
<dbReference type="EMBL" id="AYRZ02000003">
    <property type="protein sequence ID" value="PHT86001.1"/>
    <property type="molecule type" value="Genomic_DNA"/>
</dbReference>
<keyword evidence="3" id="KW-1185">Reference proteome</keyword>
<organism evidence="2 3">
    <name type="scientific">Capsicum annuum</name>
    <name type="common">Capsicum pepper</name>
    <dbReference type="NCBI Taxonomy" id="4072"/>
    <lineage>
        <taxon>Eukaryota</taxon>
        <taxon>Viridiplantae</taxon>
        <taxon>Streptophyta</taxon>
        <taxon>Embryophyta</taxon>
        <taxon>Tracheophyta</taxon>
        <taxon>Spermatophyta</taxon>
        <taxon>Magnoliopsida</taxon>
        <taxon>eudicotyledons</taxon>
        <taxon>Gunneridae</taxon>
        <taxon>Pentapetalae</taxon>
        <taxon>asterids</taxon>
        <taxon>lamiids</taxon>
        <taxon>Solanales</taxon>
        <taxon>Solanaceae</taxon>
        <taxon>Solanoideae</taxon>
        <taxon>Capsiceae</taxon>
        <taxon>Capsicum</taxon>
    </lineage>
</organism>
<dbReference type="GO" id="GO:0009251">
    <property type="term" value="P:glucan catabolic process"/>
    <property type="evidence" value="ECO:0000318"/>
    <property type="project" value="GO_Central"/>
</dbReference>
<evidence type="ECO:0000256" key="1">
    <source>
        <dbReference type="ARBA" id="ARBA00022801"/>
    </source>
</evidence>
<name>A0A2G2ZVL5_CAPAN</name>
<proteinExistence type="predicted"/>
<reference evidence="2 3" key="1">
    <citation type="journal article" date="2014" name="Nat. Genet.">
        <title>Genome sequence of the hot pepper provides insights into the evolution of pungency in Capsicum species.</title>
        <authorList>
            <person name="Kim S."/>
            <person name="Park M."/>
            <person name="Yeom S.I."/>
            <person name="Kim Y.M."/>
            <person name="Lee J.M."/>
            <person name="Lee H.A."/>
            <person name="Seo E."/>
            <person name="Choi J."/>
            <person name="Cheong K."/>
            <person name="Kim K.T."/>
            <person name="Jung K."/>
            <person name="Lee G.W."/>
            <person name="Oh S.K."/>
            <person name="Bae C."/>
            <person name="Kim S.B."/>
            <person name="Lee H.Y."/>
            <person name="Kim S.Y."/>
            <person name="Kim M.S."/>
            <person name="Kang B.C."/>
            <person name="Jo Y.D."/>
            <person name="Yang H.B."/>
            <person name="Jeong H.J."/>
            <person name="Kang W.H."/>
            <person name="Kwon J.K."/>
            <person name="Shin C."/>
            <person name="Lim J.Y."/>
            <person name="Park J.H."/>
            <person name="Huh J.H."/>
            <person name="Kim J.S."/>
            <person name="Kim B.D."/>
            <person name="Cohen O."/>
            <person name="Paran I."/>
            <person name="Suh M.C."/>
            <person name="Lee S.B."/>
            <person name="Kim Y.K."/>
            <person name="Shin Y."/>
            <person name="Noh S.J."/>
            <person name="Park J."/>
            <person name="Seo Y.S."/>
            <person name="Kwon S.Y."/>
            <person name="Kim H.A."/>
            <person name="Park J.M."/>
            <person name="Kim H.J."/>
            <person name="Choi S.B."/>
            <person name="Bosland P.W."/>
            <person name="Reeves G."/>
            <person name="Jo S.H."/>
            <person name="Lee B.W."/>
            <person name="Cho H.T."/>
            <person name="Choi H.S."/>
            <person name="Lee M.S."/>
            <person name="Yu Y."/>
            <person name="Do Choi Y."/>
            <person name="Park B.S."/>
            <person name="van Deynze A."/>
            <person name="Ashrafi H."/>
            <person name="Hill T."/>
            <person name="Kim W.T."/>
            <person name="Pai H.S."/>
            <person name="Ahn H.K."/>
            <person name="Yeam I."/>
            <person name="Giovannoni J.J."/>
            <person name="Rose J.K."/>
            <person name="Sorensen I."/>
            <person name="Lee S.J."/>
            <person name="Kim R.W."/>
            <person name="Choi I.Y."/>
            <person name="Choi B.S."/>
            <person name="Lim J.S."/>
            <person name="Lee Y.H."/>
            <person name="Choi D."/>
        </authorList>
    </citation>
    <scope>NUCLEOTIDE SEQUENCE [LARGE SCALE GENOMIC DNA]</scope>
    <source>
        <strain evidence="3">cv. CM334</strain>
    </source>
</reference>
<dbReference type="Gramene" id="PHT86001">
    <property type="protein sequence ID" value="PHT86001"/>
    <property type="gene ID" value="T459_08107"/>
</dbReference>
<dbReference type="PANTHER" id="PTHR30620">
    <property type="entry name" value="PERIPLASMIC BETA-GLUCOSIDASE-RELATED"/>
    <property type="match status" value="1"/>
</dbReference>
<dbReference type="PANTHER" id="PTHR30620:SF33">
    <property type="entry name" value="BETA-D-GLUCAN EXOHYDROLASE-LIKE PROTEIN-RELATED"/>
    <property type="match status" value="1"/>
</dbReference>
<dbReference type="InterPro" id="IPR051915">
    <property type="entry name" value="Cellulose_Degrad_GH3"/>
</dbReference>
<dbReference type="STRING" id="4072.A0A2G2ZVL5"/>
<dbReference type="Proteomes" id="UP000222542">
    <property type="component" value="Unassembled WGS sequence"/>
</dbReference>